<evidence type="ECO:0000256" key="3">
    <source>
        <dbReference type="ARBA" id="ARBA00013107"/>
    </source>
</evidence>
<dbReference type="InterPro" id="IPR002908">
    <property type="entry name" value="Frataxin/CyaY"/>
</dbReference>
<dbReference type="GO" id="GO:0016226">
    <property type="term" value="P:iron-sulfur cluster assembly"/>
    <property type="evidence" value="ECO:0007669"/>
    <property type="project" value="InterPro"/>
</dbReference>
<dbReference type="PROSITE" id="PS50810">
    <property type="entry name" value="FRATAXIN_2"/>
    <property type="match status" value="1"/>
</dbReference>
<evidence type="ECO:0000256" key="8">
    <source>
        <dbReference type="ARBA" id="ARBA00022946"/>
    </source>
</evidence>
<dbReference type="GO" id="GO:0034986">
    <property type="term" value="F:iron chaperone activity"/>
    <property type="evidence" value="ECO:0007669"/>
    <property type="project" value="TreeGrafter"/>
</dbReference>
<protein>
    <recommendedName>
        <fullName evidence="4">Frataxin, mitochondrial</fullName>
        <ecNumber evidence="3">1.16.3.1</ecNumber>
    </recommendedName>
</protein>
<evidence type="ECO:0000256" key="4">
    <source>
        <dbReference type="ARBA" id="ARBA00014720"/>
    </source>
</evidence>
<dbReference type="NCBIfam" id="TIGR03421">
    <property type="entry name" value="FeS_CyaY"/>
    <property type="match status" value="1"/>
</dbReference>
<dbReference type="GO" id="GO:0004322">
    <property type="term" value="F:ferroxidase activity"/>
    <property type="evidence" value="ECO:0007669"/>
    <property type="project" value="UniProtKB-EC"/>
</dbReference>
<dbReference type="PROSITE" id="PS01344">
    <property type="entry name" value="FRATAXIN_1"/>
    <property type="match status" value="1"/>
</dbReference>
<dbReference type="Proteomes" id="UP000515156">
    <property type="component" value="Chromosome 2"/>
</dbReference>
<evidence type="ECO:0000256" key="12">
    <source>
        <dbReference type="ARBA" id="ARBA00023128"/>
    </source>
</evidence>
<dbReference type="SMART" id="SM01219">
    <property type="entry name" value="Frataxin_Cyay"/>
    <property type="match status" value="1"/>
</dbReference>
<name>A0A6P7XGB9_9AMPH</name>
<dbReference type="InterPro" id="IPR020895">
    <property type="entry name" value="Frataxin_CS"/>
</dbReference>
<dbReference type="EC" id="1.16.3.1" evidence="3"/>
<dbReference type="NCBIfam" id="TIGR03422">
    <property type="entry name" value="mito_frataxin"/>
    <property type="match status" value="1"/>
</dbReference>
<dbReference type="GO" id="GO:0008199">
    <property type="term" value="F:ferric iron binding"/>
    <property type="evidence" value="ECO:0007669"/>
    <property type="project" value="InterPro"/>
</dbReference>
<evidence type="ECO:0000256" key="2">
    <source>
        <dbReference type="ARBA" id="ARBA00008183"/>
    </source>
</evidence>
<evidence type="ECO:0000256" key="5">
    <source>
        <dbReference type="ARBA" id="ARBA00022434"/>
    </source>
</evidence>
<dbReference type="InterPro" id="IPR017789">
    <property type="entry name" value="Frataxin"/>
</dbReference>
<dbReference type="GO" id="GO:0051537">
    <property type="term" value="F:2 iron, 2 sulfur cluster binding"/>
    <property type="evidence" value="ECO:0007669"/>
    <property type="project" value="TreeGrafter"/>
</dbReference>
<dbReference type="AlphaFoldDB" id="A0A6P7XGB9"/>
<evidence type="ECO:0000256" key="7">
    <source>
        <dbReference type="ARBA" id="ARBA00022496"/>
    </source>
</evidence>
<dbReference type="GO" id="GO:0006826">
    <property type="term" value="P:iron ion transport"/>
    <property type="evidence" value="ECO:0007669"/>
    <property type="project" value="UniProtKB-KW"/>
</dbReference>
<keyword evidence="9" id="KW-0560">Oxidoreductase</keyword>
<dbReference type="Gene3D" id="3.30.920.10">
    <property type="entry name" value="Frataxin/CyaY"/>
    <property type="match status" value="1"/>
</dbReference>
<evidence type="ECO:0000256" key="10">
    <source>
        <dbReference type="ARBA" id="ARBA00023004"/>
    </source>
</evidence>
<keyword evidence="5" id="KW-0409">Iron storage</keyword>
<keyword evidence="11" id="KW-0406">Ion transport</keyword>
<comment type="subunit">
    <text evidence="15">Interacts with ACO1. Interacts with ISCU (cytoplasmic form).</text>
</comment>
<comment type="catalytic activity">
    <reaction evidence="16">
        <text>4 Fe(2+) + O2 + 4 H(+) = 4 Fe(3+) + 2 H2O</text>
        <dbReference type="Rhea" id="RHEA:11148"/>
        <dbReference type="ChEBI" id="CHEBI:15377"/>
        <dbReference type="ChEBI" id="CHEBI:15378"/>
        <dbReference type="ChEBI" id="CHEBI:15379"/>
        <dbReference type="ChEBI" id="CHEBI:29033"/>
        <dbReference type="ChEBI" id="CHEBI:29034"/>
        <dbReference type="EC" id="1.16.3.1"/>
    </reaction>
</comment>
<keyword evidence="7" id="KW-0410">Iron transport</keyword>
<reference evidence="18" key="1">
    <citation type="submission" date="2025-08" db="UniProtKB">
        <authorList>
            <consortium name="RefSeq"/>
        </authorList>
    </citation>
    <scope>IDENTIFICATION</scope>
</reference>
<evidence type="ECO:0000256" key="13">
    <source>
        <dbReference type="ARBA" id="ARBA00023133"/>
    </source>
</evidence>
<evidence type="ECO:0000256" key="9">
    <source>
        <dbReference type="ARBA" id="ARBA00023002"/>
    </source>
</evidence>
<dbReference type="CTD" id="2395"/>
<dbReference type="PANTHER" id="PTHR16821">
    <property type="entry name" value="FRATAXIN"/>
    <property type="match status" value="1"/>
</dbReference>
<dbReference type="Pfam" id="PF01491">
    <property type="entry name" value="Frataxin_Cyay"/>
    <property type="match status" value="1"/>
</dbReference>
<evidence type="ECO:0000256" key="15">
    <source>
        <dbReference type="ARBA" id="ARBA00046911"/>
    </source>
</evidence>
<dbReference type="SUPFAM" id="SSF55387">
    <property type="entry name" value="Frataxin/Nqo15-like"/>
    <property type="match status" value="1"/>
</dbReference>
<keyword evidence="6" id="KW-0813">Transport</keyword>
<organism evidence="17 18">
    <name type="scientific">Microcaecilia unicolor</name>
    <dbReference type="NCBI Taxonomy" id="1415580"/>
    <lineage>
        <taxon>Eukaryota</taxon>
        <taxon>Metazoa</taxon>
        <taxon>Chordata</taxon>
        <taxon>Craniata</taxon>
        <taxon>Vertebrata</taxon>
        <taxon>Euteleostomi</taxon>
        <taxon>Amphibia</taxon>
        <taxon>Gymnophiona</taxon>
        <taxon>Siphonopidae</taxon>
        <taxon>Microcaecilia</taxon>
    </lineage>
</organism>
<evidence type="ECO:0000256" key="14">
    <source>
        <dbReference type="ARBA" id="ARBA00045532"/>
    </source>
</evidence>
<dbReference type="PANTHER" id="PTHR16821:SF2">
    <property type="entry name" value="FRATAXIN, MITOCHONDRIAL"/>
    <property type="match status" value="1"/>
</dbReference>
<dbReference type="PRINTS" id="PR00904">
    <property type="entry name" value="FRATAXIN"/>
</dbReference>
<evidence type="ECO:0000313" key="17">
    <source>
        <dbReference type="Proteomes" id="UP000515156"/>
    </source>
</evidence>
<evidence type="ECO:0000313" key="18">
    <source>
        <dbReference type="RefSeq" id="XP_030049705.1"/>
    </source>
</evidence>
<comment type="function">
    <text evidence="14">Modulates the RNA-binding activity of ACO1. May be involved in the cytoplasmic iron-sulfur protein biogenesis. May contribute to oxidative stress resistance and overall cell survival.</text>
</comment>
<gene>
    <name evidence="18" type="primary">FXN</name>
</gene>
<dbReference type="RefSeq" id="XP_030049705.1">
    <property type="nucleotide sequence ID" value="XM_030193845.1"/>
</dbReference>
<sequence>MVEAAMHGSYQKSVHLQHLQQQLNIGNRNILLTSLRKAGSLSNGSSLDENTYERLAEETLDSLAEFFEDLADQPYMPDDYDVAFGNGVLTVKLGRELGTYVINKQTPNKQIWLSSPTSGPKRYDWTGSNWVYSHDGVSLHGLLEKELSAALKNTLNLSSLMYSGQENT</sequence>
<keyword evidence="13" id="KW-0350">Heme biosynthesis</keyword>
<dbReference type="CDD" id="cd00503">
    <property type="entry name" value="Frataxin"/>
    <property type="match status" value="1"/>
</dbReference>
<dbReference type="GO" id="GO:0006879">
    <property type="term" value="P:intracellular iron ion homeostasis"/>
    <property type="evidence" value="ECO:0007669"/>
    <property type="project" value="UniProtKB-KW"/>
</dbReference>
<evidence type="ECO:0000256" key="16">
    <source>
        <dbReference type="ARBA" id="ARBA00047990"/>
    </source>
</evidence>
<keyword evidence="8" id="KW-0809">Transit peptide</keyword>
<keyword evidence="17" id="KW-1185">Reference proteome</keyword>
<comment type="similarity">
    <text evidence="2">Belongs to the frataxin family.</text>
</comment>
<dbReference type="InterPro" id="IPR036524">
    <property type="entry name" value="Frataxin/CyaY_sf"/>
</dbReference>
<dbReference type="FunFam" id="3.30.920.10:FF:000002">
    <property type="entry name" value="Frataxin, mitochondrial"/>
    <property type="match status" value="1"/>
</dbReference>
<evidence type="ECO:0000256" key="6">
    <source>
        <dbReference type="ARBA" id="ARBA00022448"/>
    </source>
</evidence>
<proteinExistence type="inferred from homology"/>
<keyword evidence="12" id="KW-0496">Mitochondrion</keyword>
<dbReference type="GO" id="GO:0006783">
    <property type="term" value="P:heme biosynthetic process"/>
    <property type="evidence" value="ECO:0007669"/>
    <property type="project" value="UniProtKB-KW"/>
</dbReference>
<dbReference type="GO" id="GO:0005739">
    <property type="term" value="C:mitochondrion"/>
    <property type="evidence" value="ECO:0007669"/>
    <property type="project" value="UniProtKB-SubCell"/>
</dbReference>
<accession>A0A6P7XGB9</accession>
<keyword evidence="10" id="KW-0408">Iron</keyword>
<evidence type="ECO:0000256" key="1">
    <source>
        <dbReference type="ARBA" id="ARBA00004173"/>
    </source>
</evidence>
<dbReference type="GO" id="GO:0008198">
    <property type="term" value="F:ferrous iron binding"/>
    <property type="evidence" value="ECO:0007669"/>
    <property type="project" value="TreeGrafter"/>
</dbReference>
<evidence type="ECO:0000256" key="11">
    <source>
        <dbReference type="ARBA" id="ARBA00023065"/>
    </source>
</evidence>
<dbReference type="GeneID" id="115463387"/>
<comment type="subcellular location">
    <subcellularLocation>
        <location evidence="1">Mitochondrion</location>
    </subcellularLocation>
</comment>